<dbReference type="NCBIfam" id="TIGR01721">
    <property type="entry name" value="AMN-like"/>
    <property type="match status" value="1"/>
</dbReference>
<dbReference type="PANTHER" id="PTHR43691">
    <property type="entry name" value="URIDINE PHOSPHORYLASE"/>
    <property type="match status" value="1"/>
</dbReference>
<dbReference type="GO" id="GO:0008714">
    <property type="term" value="F:AMP nucleosidase activity"/>
    <property type="evidence" value="ECO:0007669"/>
    <property type="project" value="UniProtKB-EC"/>
</dbReference>
<protein>
    <submittedName>
        <fullName evidence="2">AMP nucleosidase</fullName>
        <ecNumber evidence="2">3.2.2.4</ecNumber>
    </submittedName>
</protein>
<feature type="domain" description="Nucleoside phosphorylase" evidence="1">
    <location>
        <begin position="30"/>
        <end position="216"/>
    </location>
</feature>
<keyword evidence="2" id="KW-0326">Glycosidase</keyword>
<dbReference type="Proteomes" id="UP000095228">
    <property type="component" value="Chromosome"/>
</dbReference>
<accession>A0A1I7PHG0</accession>
<proteinExistence type="predicted"/>
<dbReference type="PATRIC" id="fig|1838286.3.peg.75"/>
<dbReference type="OrthoDB" id="7945729at2"/>
<dbReference type="KEGG" id="obg:Verru16b_00078"/>
<organism evidence="2 3">
    <name type="scientific">Lacunisphaera limnophila</name>
    <dbReference type="NCBI Taxonomy" id="1838286"/>
    <lineage>
        <taxon>Bacteria</taxon>
        <taxon>Pseudomonadati</taxon>
        <taxon>Verrucomicrobiota</taxon>
        <taxon>Opitutia</taxon>
        <taxon>Opitutales</taxon>
        <taxon>Opitutaceae</taxon>
        <taxon>Lacunisphaera</taxon>
    </lineage>
</organism>
<keyword evidence="3" id="KW-1185">Reference proteome</keyword>
<name>A0A1I7PHG0_9BACT</name>
<dbReference type="InterPro" id="IPR047039">
    <property type="entry name" value="AMN_phosphorylase"/>
</dbReference>
<sequence>METKQQIVANWLPRYTGVALKQFGRYILLTNFDRYVELFAQWHRVPVHGRHKPMLSATAGNISIINFGMGSATAATVMDLLSAINPKAVLFLGKCGGVKHRARIGDLILPIAAIRGEGTSNDYFPPEVPALPSFALQKAISTTIREHKKDYWTGTVYTTNRRVWEHDKIFKTYLKKIRAMAVDMETATIFITAFANETPAGALLLVSDEPMTPQGVKTAVSDKAVDDAHVISHLRIGLDSLKQLINKGVTVKHLKF</sequence>
<dbReference type="SUPFAM" id="SSF53167">
    <property type="entry name" value="Purine and uridine phosphorylases"/>
    <property type="match status" value="1"/>
</dbReference>
<dbReference type="InterPro" id="IPR000845">
    <property type="entry name" value="Nucleoside_phosphorylase_d"/>
</dbReference>
<reference evidence="2 3" key="1">
    <citation type="submission" date="2016-06" db="EMBL/GenBank/DDBJ databases">
        <title>Three novel species with peptidoglycan cell walls form the new genus Lacunisphaera gen. nov. in the family Opitutaceae of the verrucomicrobial subdivision 4.</title>
        <authorList>
            <person name="Rast P."/>
            <person name="Gloeckner I."/>
            <person name="Jogler M."/>
            <person name="Boedeker C."/>
            <person name="Jeske O."/>
            <person name="Wiegand S."/>
            <person name="Reinhardt R."/>
            <person name="Schumann P."/>
            <person name="Rohde M."/>
            <person name="Spring S."/>
            <person name="Gloeckner F.O."/>
            <person name="Jogler C."/>
        </authorList>
    </citation>
    <scope>NUCLEOTIDE SEQUENCE [LARGE SCALE GENOMIC DNA]</scope>
    <source>
        <strain evidence="2 3">IG16b</strain>
    </source>
</reference>
<gene>
    <name evidence="2" type="primary">amn</name>
    <name evidence="2" type="ORF">Verru16b_00078</name>
</gene>
<dbReference type="EMBL" id="CP016094">
    <property type="protein sequence ID" value="AOS43040.1"/>
    <property type="molecule type" value="Genomic_DNA"/>
</dbReference>
<evidence type="ECO:0000259" key="1">
    <source>
        <dbReference type="Pfam" id="PF01048"/>
    </source>
</evidence>
<keyword evidence="2" id="KW-0378">Hydrolase</keyword>
<dbReference type="AlphaFoldDB" id="A0A1I7PHG0"/>
<dbReference type="PANTHER" id="PTHR43691:SF6">
    <property type="entry name" value="AMP NUCLEOSIDASE"/>
    <property type="match status" value="1"/>
</dbReference>
<evidence type="ECO:0000313" key="2">
    <source>
        <dbReference type="EMBL" id="AOS43040.1"/>
    </source>
</evidence>
<dbReference type="Pfam" id="PF01048">
    <property type="entry name" value="PNP_UDP_1"/>
    <property type="match status" value="1"/>
</dbReference>
<dbReference type="RefSeq" id="WP_069960435.1">
    <property type="nucleotide sequence ID" value="NZ_CP016094.1"/>
</dbReference>
<dbReference type="GO" id="GO:0009116">
    <property type="term" value="P:nucleoside metabolic process"/>
    <property type="evidence" value="ECO:0007669"/>
    <property type="project" value="InterPro"/>
</dbReference>
<dbReference type="InterPro" id="IPR010944">
    <property type="entry name" value="AMN-like"/>
</dbReference>
<evidence type="ECO:0000313" key="3">
    <source>
        <dbReference type="Proteomes" id="UP000095228"/>
    </source>
</evidence>
<dbReference type="GO" id="GO:0005829">
    <property type="term" value="C:cytosol"/>
    <property type="evidence" value="ECO:0007669"/>
    <property type="project" value="TreeGrafter"/>
</dbReference>
<dbReference type="STRING" id="1838286.Verru16b_00078"/>
<dbReference type="NCBIfam" id="NF005500">
    <property type="entry name" value="PRK07115.1"/>
    <property type="match status" value="1"/>
</dbReference>
<dbReference type="CDD" id="cd17762">
    <property type="entry name" value="AMN"/>
    <property type="match status" value="1"/>
</dbReference>
<dbReference type="EC" id="3.2.2.4" evidence="2"/>
<dbReference type="InterPro" id="IPR035994">
    <property type="entry name" value="Nucleoside_phosphorylase_sf"/>
</dbReference>
<dbReference type="Gene3D" id="3.40.50.1580">
    <property type="entry name" value="Nucleoside phosphorylase domain"/>
    <property type="match status" value="1"/>
</dbReference>